<gene>
    <name evidence="1" type="ORF">KK078_00255</name>
</gene>
<comment type="caution">
    <text evidence="1">The sequence shown here is derived from an EMBL/GenBank/DDBJ whole genome shotgun (WGS) entry which is preliminary data.</text>
</comment>
<evidence type="ECO:0000313" key="2">
    <source>
        <dbReference type="Proteomes" id="UP001319180"/>
    </source>
</evidence>
<protein>
    <submittedName>
        <fullName evidence="1">Uncharacterized protein</fullName>
    </submittedName>
</protein>
<keyword evidence="2" id="KW-1185">Reference proteome</keyword>
<proteinExistence type="predicted"/>
<dbReference type="Proteomes" id="UP001319180">
    <property type="component" value="Unassembled WGS sequence"/>
</dbReference>
<accession>A0AAP2D6K6</accession>
<sequence length="63" mass="7416">MPVTRCHEKARRLYSTATPVHRRAALLANTLRIKRRVTGDGFHDRSTDYYETQVIRAGYTYKF</sequence>
<reference evidence="1 2" key="1">
    <citation type="submission" date="2021-05" db="EMBL/GenBank/DDBJ databases">
        <title>A Polyphasic approach of four new species of the genus Ohtaekwangia: Ohtaekwangia histidinii sp. nov., Ohtaekwangia cretensis sp. nov., Ohtaekwangia indiensis sp. nov., Ohtaekwangia reichenbachii sp. nov. from diverse environment.</title>
        <authorList>
            <person name="Octaviana S."/>
        </authorList>
    </citation>
    <scope>NUCLEOTIDE SEQUENCE [LARGE SCALE GENOMIC DNA]</scope>
    <source>
        <strain evidence="1 2">PWU37</strain>
    </source>
</reference>
<evidence type="ECO:0000313" key="1">
    <source>
        <dbReference type="EMBL" id="MBT1684960.1"/>
    </source>
</evidence>
<name>A0AAP2D6K6_9BACT</name>
<organism evidence="1 2">
    <name type="scientific">Dawidia soli</name>
    <dbReference type="NCBI Taxonomy" id="2782352"/>
    <lineage>
        <taxon>Bacteria</taxon>
        <taxon>Pseudomonadati</taxon>
        <taxon>Bacteroidota</taxon>
        <taxon>Cytophagia</taxon>
        <taxon>Cytophagales</taxon>
        <taxon>Chryseotaleaceae</taxon>
        <taxon>Dawidia</taxon>
    </lineage>
</organism>
<dbReference type="AlphaFoldDB" id="A0AAP2D6K6"/>
<dbReference type="RefSeq" id="WP_254088217.1">
    <property type="nucleotide sequence ID" value="NZ_JAHESC010000001.1"/>
</dbReference>
<dbReference type="EMBL" id="JAHESC010000001">
    <property type="protein sequence ID" value="MBT1684960.1"/>
    <property type="molecule type" value="Genomic_DNA"/>
</dbReference>